<reference evidence="1 2" key="1">
    <citation type="submission" date="2016-10" db="EMBL/GenBank/DDBJ databases">
        <authorList>
            <person name="de Groot N.N."/>
        </authorList>
    </citation>
    <scope>NUCLEOTIDE SEQUENCE [LARGE SCALE GENOMIC DNA]</scope>
    <source>
        <strain evidence="1 2">CGMCC 1.3702</strain>
    </source>
</reference>
<organism evidence="1 2">
    <name type="scientific">Lentibacillus halodurans</name>
    <dbReference type="NCBI Taxonomy" id="237679"/>
    <lineage>
        <taxon>Bacteria</taxon>
        <taxon>Bacillati</taxon>
        <taxon>Bacillota</taxon>
        <taxon>Bacilli</taxon>
        <taxon>Bacillales</taxon>
        <taxon>Bacillaceae</taxon>
        <taxon>Lentibacillus</taxon>
    </lineage>
</organism>
<sequence>MDNTEQLTAQEVTNLWSSYLGNTMAVGFTKYLIKIANDTDIKHSFEHALSLATYEVDGARELFRHYNHPLPQGFSGEDFNMTAPPPI</sequence>
<dbReference type="AlphaFoldDB" id="A0A1I0Z9R9"/>
<dbReference type="InterPro" id="IPR021617">
    <property type="entry name" value="DUF3231"/>
</dbReference>
<accession>A0A1I0Z9R9</accession>
<name>A0A1I0Z9R9_9BACI</name>
<proteinExistence type="predicted"/>
<dbReference type="InterPro" id="IPR012347">
    <property type="entry name" value="Ferritin-like"/>
</dbReference>
<dbReference type="Pfam" id="PF11553">
    <property type="entry name" value="DUF3231"/>
    <property type="match status" value="1"/>
</dbReference>
<protein>
    <recommendedName>
        <fullName evidence="3">Coat F domain-containing protein</fullName>
    </recommendedName>
</protein>
<evidence type="ECO:0008006" key="3">
    <source>
        <dbReference type="Google" id="ProtNLM"/>
    </source>
</evidence>
<dbReference type="STRING" id="237679.SAMN04488072_11046"/>
<evidence type="ECO:0000313" key="2">
    <source>
        <dbReference type="Proteomes" id="UP000198642"/>
    </source>
</evidence>
<dbReference type="EMBL" id="FOJW01000010">
    <property type="protein sequence ID" value="SFB21876.1"/>
    <property type="molecule type" value="Genomic_DNA"/>
</dbReference>
<keyword evidence="2" id="KW-1185">Reference proteome</keyword>
<dbReference type="Gene3D" id="1.20.1260.10">
    <property type="match status" value="1"/>
</dbReference>
<dbReference type="RefSeq" id="WP_170848253.1">
    <property type="nucleotide sequence ID" value="NZ_FOJW01000010.1"/>
</dbReference>
<gene>
    <name evidence="1" type="ORF">SAMN04488072_11046</name>
</gene>
<dbReference type="Proteomes" id="UP000198642">
    <property type="component" value="Unassembled WGS sequence"/>
</dbReference>
<evidence type="ECO:0000313" key="1">
    <source>
        <dbReference type="EMBL" id="SFB21876.1"/>
    </source>
</evidence>